<dbReference type="GO" id="GO:0016829">
    <property type="term" value="F:lyase activity"/>
    <property type="evidence" value="ECO:0007669"/>
    <property type="project" value="UniProtKB-KW"/>
</dbReference>
<sequence length="525" mass="58052">MSQKSLEQFVNDLDAAGFLVRISEEKHVDELPGIMEANPLKAVLVEKIKDCDFQFLANAYSNQDMYAWALDCKKNETGAKITELATRRIPPVYVKDAPCKEVILKGDEVDLTKLPLFLHHERDGHAYTNDNLVISKDPDTGITDWGIYRSMFRTKNEKSLDMTCSSHRQRLNALKAQKNGKNLPMAIVIGGNLMDKIAALTSVPSDVDDWDVLGGIYGEPAKLVRCETIDLYVPAHAEIVLEGELLATEGWTHDEGPYGEFTGMYGGGLKQNPIFKVHCITHRKGAIYQHATIGGSHPWYTDNMLQLPALEADIFQALKRSGIDVLEVRAPAGGLSNIAYAKINTVGGGDGMQALAVMLSCSRLALPKVAMVFDGDVDIWNDSAVLWAMAFRYMPHRDTLIMPGGNTMTVDPTVGSDTPPISASKLGLDCTIPLVGGFDPCSFDPSSICNLGAPPAVTAMSLDELTRAMTEFIQQEPRSWKDILQQYHGQPYFLIYQAFGAIRHQLERQDESPWFKYTFADTKKS</sequence>
<accession>A0ABV8CD38</accession>
<dbReference type="InterPro" id="IPR048304">
    <property type="entry name" value="UbiD_Rift_dom"/>
</dbReference>
<dbReference type="EC" id="4.1.1.-" evidence="4"/>
<dbReference type="SUPFAM" id="SSF50475">
    <property type="entry name" value="FMN-binding split barrel"/>
    <property type="match status" value="1"/>
</dbReference>
<dbReference type="SUPFAM" id="SSF143968">
    <property type="entry name" value="UbiD C-terminal domain-like"/>
    <property type="match status" value="1"/>
</dbReference>
<dbReference type="InterPro" id="IPR002830">
    <property type="entry name" value="UbiD"/>
</dbReference>
<evidence type="ECO:0000313" key="4">
    <source>
        <dbReference type="EMBL" id="MFC3908126.1"/>
    </source>
</evidence>
<evidence type="ECO:0000259" key="3">
    <source>
        <dbReference type="Pfam" id="PF20696"/>
    </source>
</evidence>
<organism evidence="4 5">
    <name type="scientific">Legionella dresdenensis</name>
    <dbReference type="NCBI Taxonomy" id="450200"/>
    <lineage>
        <taxon>Bacteria</taxon>
        <taxon>Pseudomonadati</taxon>
        <taxon>Pseudomonadota</taxon>
        <taxon>Gammaproteobacteria</taxon>
        <taxon>Legionellales</taxon>
        <taxon>Legionellaceae</taxon>
        <taxon>Legionella</taxon>
    </lineage>
</organism>
<feature type="domain" description="3-octaprenyl-4-hydroxybenzoate carboxy-lyase-like Rift-related" evidence="1">
    <location>
        <begin position="95"/>
        <end position="296"/>
    </location>
</feature>
<dbReference type="Proteomes" id="UP001595758">
    <property type="component" value="Unassembled WGS sequence"/>
</dbReference>
<reference evidence="5" key="1">
    <citation type="journal article" date="2019" name="Int. J. Syst. Evol. Microbiol.">
        <title>The Global Catalogue of Microorganisms (GCM) 10K type strain sequencing project: providing services to taxonomists for standard genome sequencing and annotation.</title>
        <authorList>
            <consortium name="The Broad Institute Genomics Platform"/>
            <consortium name="The Broad Institute Genome Sequencing Center for Infectious Disease"/>
            <person name="Wu L."/>
            <person name="Ma J."/>
        </authorList>
    </citation>
    <scope>NUCLEOTIDE SEQUENCE [LARGE SCALE GENOMIC DNA]</scope>
    <source>
        <strain evidence="5">CCUG 59858</strain>
    </source>
</reference>
<keyword evidence="5" id="KW-1185">Reference proteome</keyword>
<gene>
    <name evidence="4" type="ORF">ACFORL_03410</name>
</gene>
<dbReference type="PANTHER" id="PTHR30108:SF17">
    <property type="entry name" value="FERULIC ACID DECARBOXYLASE 1"/>
    <property type="match status" value="1"/>
</dbReference>
<name>A0ABV8CD38_9GAMM</name>
<comment type="caution">
    <text evidence="4">The sequence shown here is derived from an EMBL/GenBank/DDBJ whole genome shotgun (WGS) entry which is preliminary data.</text>
</comment>
<dbReference type="PANTHER" id="PTHR30108">
    <property type="entry name" value="3-OCTAPRENYL-4-HYDROXYBENZOATE CARBOXY-LYASE-RELATED"/>
    <property type="match status" value="1"/>
</dbReference>
<feature type="domain" description="3-octaprenyl-4-hydroxybenzoate carboxy-lyase-like N-terminal" evidence="2">
    <location>
        <begin position="11"/>
        <end position="84"/>
    </location>
</feature>
<proteinExistence type="predicted"/>
<dbReference type="NCBIfam" id="TIGR00148">
    <property type="entry name" value="UbiD family decarboxylase"/>
    <property type="match status" value="1"/>
</dbReference>
<evidence type="ECO:0000259" key="1">
    <source>
        <dbReference type="Pfam" id="PF01977"/>
    </source>
</evidence>
<protein>
    <submittedName>
        <fullName evidence="4">UbiD family decarboxylase</fullName>
        <ecNumber evidence="4">4.1.1.-</ecNumber>
    </submittedName>
</protein>
<dbReference type="InterPro" id="IPR049383">
    <property type="entry name" value="UbiD-like_N"/>
</dbReference>
<feature type="domain" description="3-octaprenyl-4-hydroxybenzoate carboxy-lyase-like C-terminal" evidence="3">
    <location>
        <begin position="309"/>
        <end position="430"/>
    </location>
</feature>
<keyword evidence="4" id="KW-0456">Lyase</keyword>
<evidence type="ECO:0000313" key="5">
    <source>
        <dbReference type="Proteomes" id="UP001595758"/>
    </source>
</evidence>
<dbReference type="Pfam" id="PF20695">
    <property type="entry name" value="UbiD_N"/>
    <property type="match status" value="1"/>
</dbReference>
<dbReference type="Pfam" id="PF20696">
    <property type="entry name" value="UbiD_C"/>
    <property type="match status" value="1"/>
</dbReference>
<dbReference type="Gene3D" id="3.40.1670.10">
    <property type="entry name" value="UbiD C-terminal domain-like"/>
    <property type="match status" value="1"/>
</dbReference>
<dbReference type="EMBL" id="JBHSAB010000003">
    <property type="protein sequence ID" value="MFC3908126.1"/>
    <property type="molecule type" value="Genomic_DNA"/>
</dbReference>
<dbReference type="InterPro" id="IPR049381">
    <property type="entry name" value="UbiD-like_C"/>
</dbReference>
<dbReference type="Pfam" id="PF01977">
    <property type="entry name" value="UbiD"/>
    <property type="match status" value="1"/>
</dbReference>
<dbReference type="RefSeq" id="WP_382341134.1">
    <property type="nucleotide sequence ID" value="NZ_JBHSAB010000003.1"/>
</dbReference>
<evidence type="ECO:0000259" key="2">
    <source>
        <dbReference type="Pfam" id="PF20695"/>
    </source>
</evidence>